<proteinExistence type="predicted"/>
<organism evidence="1 2">
    <name type="scientific">Trifolium medium</name>
    <dbReference type="NCBI Taxonomy" id="97028"/>
    <lineage>
        <taxon>Eukaryota</taxon>
        <taxon>Viridiplantae</taxon>
        <taxon>Streptophyta</taxon>
        <taxon>Embryophyta</taxon>
        <taxon>Tracheophyta</taxon>
        <taxon>Spermatophyta</taxon>
        <taxon>Magnoliopsida</taxon>
        <taxon>eudicotyledons</taxon>
        <taxon>Gunneridae</taxon>
        <taxon>Pentapetalae</taxon>
        <taxon>rosids</taxon>
        <taxon>fabids</taxon>
        <taxon>Fabales</taxon>
        <taxon>Fabaceae</taxon>
        <taxon>Papilionoideae</taxon>
        <taxon>50 kb inversion clade</taxon>
        <taxon>NPAAA clade</taxon>
        <taxon>Hologalegina</taxon>
        <taxon>IRL clade</taxon>
        <taxon>Trifolieae</taxon>
        <taxon>Trifolium</taxon>
    </lineage>
</organism>
<reference evidence="1 2" key="1">
    <citation type="journal article" date="2018" name="Front. Plant Sci.">
        <title>Red Clover (Trifolium pratense) and Zigzag Clover (T. medium) - A Picture of Genomic Similarities and Differences.</title>
        <authorList>
            <person name="Dluhosova J."/>
            <person name="Istvanek J."/>
            <person name="Nedelnik J."/>
            <person name="Repkova J."/>
        </authorList>
    </citation>
    <scope>NUCLEOTIDE SEQUENCE [LARGE SCALE GENOMIC DNA]</scope>
    <source>
        <strain evidence="2">cv. 10/8</strain>
        <tissue evidence="1">Leaf</tissue>
    </source>
</reference>
<dbReference type="EMBL" id="LXQA011105086">
    <property type="protein sequence ID" value="MCI85020.1"/>
    <property type="molecule type" value="Genomic_DNA"/>
</dbReference>
<feature type="non-terminal residue" evidence="1">
    <location>
        <position position="1"/>
    </location>
</feature>
<dbReference type="AlphaFoldDB" id="A0A392VEU4"/>
<evidence type="ECO:0000313" key="2">
    <source>
        <dbReference type="Proteomes" id="UP000265520"/>
    </source>
</evidence>
<protein>
    <submittedName>
        <fullName evidence="1">Uncharacterized protein</fullName>
    </submittedName>
</protein>
<keyword evidence="2" id="KW-1185">Reference proteome</keyword>
<accession>A0A392VEU4</accession>
<name>A0A392VEU4_9FABA</name>
<dbReference type="Proteomes" id="UP000265520">
    <property type="component" value="Unassembled WGS sequence"/>
</dbReference>
<evidence type="ECO:0000313" key="1">
    <source>
        <dbReference type="EMBL" id="MCI85020.1"/>
    </source>
</evidence>
<sequence length="43" mass="4862">RRSFSNGRNSLWQLRVAQPGMARRAIESRHCKDGAGVYKRSTG</sequence>
<comment type="caution">
    <text evidence="1">The sequence shown here is derived from an EMBL/GenBank/DDBJ whole genome shotgun (WGS) entry which is preliminary data.</text>
</comment>